<protein>
    <submittedName>
        <fullName evidence="2">Uncharacterized protein</fullName>
    </submittedName>
</protein>
<keyword evidence="1" id="KW-0732">Signal</keyword>
<reference evidence="3" key="1">
    <citation type="journal article" date="2011" name="Stand. Genomic Sci.">
        <title>Non-contiguous finished genome sequence of the opportunistic oral pathogen Prevotella multisaccharivorax type strain (PPPA20).</title>
        <authorList>
            <person name="Pati A."/>
            <person name="Gronow S."/>
            <person name="Lu M."/>
            <person name="Lapidus A."/>
            <person name="Nolan M."/>
            <person name="Lucas S."/>
            <person name="Hammon N."/>
            <person name="Deshpande S."/>
            <person name="Cheng J.F."/>
            <person name="Tapia R."/>
            <person name="Han C."/>
            <person name="Goodwin L."/>
            <person name="Pitluck S."/>
            <person name="Liolios K."/>
            <person name="Pagani I."/>
            <person name="Mavromatis K."/>
            <person name="Mikhailova N."/>
            <person name="Huntemann M."/>
            <person name="Chen A."/>
            <person name="Palaniappan K."/>
            <person name="Land M."/>
            <person name="Hauser L."/>
            <person name="Detter J.C."/>
            <person name="Brambilla E.M."/>
            <person name="Rohde M."/>
            <person name="Goker M."/>
            <person name="Woyke T."/>
            <person name="Bristow J."/>
            <person name="Eisen J.A."/>
            <person name="Markowitz V."/>
            <person name="Hugenholtz P."/>
            <person name="Kyrpides N.C."/>
            <person name="Klenk H.P."/>
            <person name="Ivanova N."/>
        </authorList>
    </citation>
    <scope>NUCLEOTIDE SEQUENCE [LARGE SCALE GENOMIC DNA]</scope>
    <source>
        <strain evidence="3">DSM 17128</strain>
    </source>
</reference>
<dbReference type="RefSeq" id="WP_007574693.1">
    <property type="nucleotide sequence ID" value="NZ_BPTS01000002.1"/>
</dbReference>
<evidence type="ECO:0000313" key="2">
    <source>
        <dbReference type="EMBL" id="EGN57274.1"/>
    </source>
</evidence>
<accession>F8N6G9</accession>
<evidence type="ECO:0000256" key="1">
    <source>
        <dbReference type="SAM" id="SignalP"/>
    </source>
</evidence>
<evidence type="ECO:0000313" key="3">
    <source>
        <dbReference type="Proteomes" id="UP000002772"/>
    </source>
</evidence>
<feature type="chain" id="PRO_5003380905" evidence="1">
    <location>
        <begin position="22"/>
        <end position="285"/>
    </location>
</feature>
<dbReference type="EMBL" id="GL945017">
    <property type="protein sequence ID" value="EGN57274.1"/>
    <property type="molecule type" value="Genomic_DNA"/>
</dbReference>
<dbReference type="OrthoDB" id="1071568at2"/>
<feature type="signal peptide" evidence="1">
    <location>
        <begin position="1"/>
        <end position="21"/>
    </location>
</feature>
<gene>
    <name evidence="2" type="ORF">Premu_1870</name>
</gene>
<proteinExistence type="predicted"/>
<keyword evidence="3" id="KW-1185">Reference proteome</keyword>
<sequence>MKTLKIIVLGLLIPLSQITQAQEHIEQQKAIVSRMENVVSTVQTEKDPKTLQPKSSIETYQFTVKRSSTLLQSLLGAFGKDENKAYNVYRGNTTGSTYRLGSLIIGKDYPNYVLQCFADPDDSLKRYAYALEWSSTAKGRIITGRMTKVYGDRPRTKSLMRDLPKAWQSIPNTFRWMDIKPFNSKKMDETMDRLIQALKDRGYTELSNDVRREWDNLKAQKETTKTVSSDGQDALFRQYTNGESIVVDGAGNLVFNGLHGNYVMDTAGNIVVNNEGKRTLILSNK</sequence>
<dbReference type="AlphaFoldDB" id="F8N6G9"/>
<dbReference type="HOGENOM" id="CLU_976121_0_0_10"/>
<organism evidence="2 3">
    <name type="scientific">Hallella multisaccharivorax DSM 17128</name>
    <dbReference type="NCBI Taxonomy" id="688246"/>
    <lineage>
        <taxon>Bacteria</taxon>
        <taxon>Pseudomonadati</taxon>
        <taxon>Bacteroidota</taxon>
        <taxon>Bacteroidia</taxon>
        <taxon>Bacteroidales</taxon>
        <taxon>Prevotellaceae</taxon>
        <taxon>Hallella</taxon>
    </lineage>
</organism>
<name>F8N6G9_9BACT</name>
<dbReference type="STRING" id="688246.Premu_1870"/>
<dbReference type="Proteomes" id="UP000002772">
    <property type="component" value="Unassembled WGS sequence"/>
</dbReference>